<evidence type="ECO:0000256" key="1">
    <source>
        <dbReference type="SAM" id="Phobius"/>
    </source>
</evidence>
<keyword evidence="1" id="KW-1133">Transmembrane helix</keyword>
<dbReference type="Pfam" id="PF18895">
    <property type="entry name" value="T4SS_pilin"/>
    <property type="match status" value="1"/>
</dbReference>
<keyword evidence="1" id="KW-0812">Transmembrane</keyword>
<evidence type="ECO:0000313" key="3">
    <source>
        <dbReference type="Proteomes" id="UP000033815"/>
    </source>
</evidence>
<comment type="caution">
    <text evidence="2">The sequence shown here is derived from an EMBL/GenBank/DDBJ whole genome shotgun (WGS) entry which is preliminary data.</text>
</comment>
<dbReference type="Proteomes" id="UP000033815">
    <property type="component" value="Unassembled WGS sequence"/>
</dbReference>
<proteinExistence type="predicted"/>
<dbReference type="EMBL" id="LCHP01000004">
    <property type="protein sequence ID" value="KKT36751.1"/>
    <property type="molecule type" value="Genomic_DNA"/>
</dbReference>
<feature type="transmembrane region" description="Helical" evidence="1">
    <location>
        <begin position="102"/>
        <end position="122"/>
    </location>
</feature>
<dbReference type="InterPro" id="IPR043993">
    <property type="entry name" value="T4SS_pilin"/>
</dbReference>
<keyword evidence="1" id="KW-0472">Membrane</keyword>
<accession>A0A837ICZ2</accession>
<reference evidence="2 3" key="1">
    <citation type="journal article" date="2015" name="Nature">
        <title>rRNA introns, odd ribosomes, and small enigmatic genomes across a large radiation of phyla.</title>
        <authorList>
            <person name="Brown C.T."/>
            <person name="Hug L.A."/>
            <person name="Thomas B.C."/>
            <person name="Sharon I."/>
            <person name="Castelle C.J."/>
            <person name="Singh A."/>
            <person name="Wilkins M.J."/>
            <person name="Williams K.H."/>
            <person name="Banfield J.F."/>
        </authorList>
    </citation>
    <scope>NUCLEOTIDE SEQUENCE [LARGE SCALE GENOMIC DNA]</scope>
</reference>
<protein>
    <submittedName>
        <fullName evidence="2">Uncharacterized protein</fullName>
    </submittedName>
</protein>
<organism evidence="2 3">
    <name type="scientific">Candidatus Nomurabacteria bacterium GW2011_GWB1_44_12</name>
    <dbReference type="NCBI Taxonomy" id="1618748"/>
    <lineage>
        <taxon>Bacteria</taxon>
        <taxon>Candidatus Nomuraibacteriota</taxon>
    </lineage>
</organism>
<evidence type="ECO:0000313" key="2">
    <source>
        <dbReference type="EMBL" id="KKT36751.1"/>
    </source>
</evidence>
<sequence>MNMMKILGMMAVGILVGVPSFVVANVCVYGDVDYNTSSCYATGGTPGASASQINVRTAPSVQTEPSVRPSSGLSANTQLQNPIKYSTFSEFAAAVTKTAVQVLMPFIVLAFIYSGFLFVSAQGNETKLTNAKNILLYSMLGAFILLGAWGFAQIIGQTVSTLTQ</sequence>
<gene>
    <name evidence="2" type="ORF">UW25_C0004G0079</name>
</gene>
<feature type="transmembrane region" description="Helical" evidence="1">
    <location>
        <begin position="134"/>
        <end position="155"/>
    </location>
</feature>
<dbReference type="AlphaFoldDB" id="A0A837ICZ2"/>
<name>A0A837ICZ2_9BACT</name>